<evidence type="ECO:0000256" key="1">
    <source>
        <dbReference type="ARBA" id="ARBA00022603"/>
    </source>
</evidence>
<sequence>MTLTNGDMAIMPKPNEELLSTEQLLHAQTHIWNHLFSFINSMSLKCAIQLGIPDIIHKHGKPMTLSQLVDALPIVKSKSQYIHRLMRVLIQSNFFIKLNNDEEKACYWLTPASRLLLKGAPLTVAPLVLLILDPILTKPWHYMSKWLTDENGDVTPFETAYGTTFWEHAGNEPRFNSLFNEGMSSDARLVLNVLLRDWKHVFDGIELLVDVGGGNGTTAKAIIDEIPGMKCVVLELPHVVAGLEGNENLTYVGGDMFETIPPADAVFLKWILHDWNDEDCVKILKKCKDTISPKNGKTGGGKVIIIDMVLDIYKGDDDDKSKEDQLFFDMAMMAYLNGKERCENEWANLFIAAGFTTYKICPAFGVRSLIEVYP</sequence>
<dbReference type="SUPFAM" id="SSF46785">
    <property type="entry name" value="Winged helix' DNA-binding domain"/>
    <property type="match status" value="1"/>
</dbReference>
<evidence type="ECO:0000256" key="4">
    <source>
        <dbReference type="ARBA" id="ARBA00034481"/>
    </source>
</evidence>
<dbReference type="InterPro" id="IPR036390">
    <property type="entry name" value="WH_DNA-bd_sf"/>
</dbReference>
<reference evidence="7 8" key="1">
    <citation type="journal article" date="2021" name="Comput. Struct. Biotechnol. J.">
        <title>De novo genome assembly of the potent medicinal plant Rehmannia glutinosa using nanopore technology.</title>
        <authorList>
            <person name="Ma L."/>
            <person name="Dong C."/>
            <person name="Song C."/>
            <person name="Wang X."/>
            <person name="Zheng X."/>
            <person name="Niu Y."/>
            <person name="Chen S."/>
            <person name="Feng W."/>
        </authorList>
    </citation>
    <scope>NUCLEOTIDE SEQUENCE [LARGE SCALE GENOMIC DNA]</scope>
    <source>
        <strain evidence="7">DH-2019</strain>
    </source>
</reference>
<evidence type="ECO:0000259" key="5">
    <source>
        <dbReference type="Pfam" id="PF00891"/>
    </source>
</evidence>
<dbReference type="Gene3D" id="3.40.50.150">
    <property type="entry name" value="Vaccinia Virus protein VP39"/>
    <property type="match status" value="1"/>
</dbReference>
<organism evidence="7 8">
    <name type="scientific">Rehmannia glutinosa</name>
    <name type="common">Chinese foxglove</name>
    <dbReference type="NCBI Taxonomy" id="99300"/>
    <lineage>
        <taxon>Eukaryota</taxon>
        <taxon>Viridiplantae</taxon>
        <taxon>Streptophyta</taxon>
        <taxon>Embryophyta</taxon>
        <taxon>Tracheophyta</taxon>
        <taxon>Spermatophyta</taxon>
        <taxon>Magnoliopsida</taxon>
        <taxon>eudicotyledons</taxon>
        <taxon>Gunneridae</taxon>
        <taxon>Pentapetalae</taxon>
        <taxon>asterids</taxon>
        <taxon>lamiids</taxon>
        <taxon>Lamiales</taxon>
        <taxon>Orobanchaceae</taxon>
        <taxon>Rehmannieae</taxon>
        <taxon>Rehmannia</taxon>
    </lineage>
</organism>
<gene>
    <name evidence="7" type="ORF">DH2020_022976</name>
</gene>
<accession>A0ABR0W4R0</accession>
<keyword evidence="8" id="KW-1185">Reference proteome</keyword>
<evidence type="ECO:0000256" key="3">
    <source>
        <dbReference type="ARBA" id="ARBA00022691"/>
    </source>
</evidence>
<name>A0ABR0W4R0_REHGL</name>
<feature type="domain" description="O-methyltransferase dimerisation" evidence="6">
    <location>
        <begin position="32"/>
        <end position="118"/>
    </location>
</feature>
<proteinExistence type="inferred from homology"/>
<dbReference type="InterPro" id="IPR016461">
    <property type="entry name" value="COMT-like"/>
</dbReference>
<protein>
    <submittedName>
        <fullName evidence="7">Uncharacterized protein</fullName>
    </submittedName>
</protein>
<dbReference type="Pfam" id="PF00891">
    <property type="entry name" value="Methyltransf_2"/>
    <property type="match status" value="1"/>
</dbReference>
<keyword evidence="3" id="KW-0949">S-adenosyl-L-methionine</keyword>
<comment type="caution">
    <text evidence="7">The sequence shown here is derived from an EMBL/GenBank/DDBJ whole genome shotgun (WGS) entry which is preliminary data.</text>
</comment>
<feature type="domain" description="O-methyltransferase C-terminal" evidence="5">
    <location>
        <begin position="140"/>
        <end position="355"/>
    </location>
</feature>
<dbReference type="InterPro" id="IPR029063">
    <property type="entry name" value="SAM-dependent_MTases_sf"/>
</dbReference>
<dbReference type="PROSITE" id="PS51683">
    <property type="entry name" value="SAM_OMT_II"/>
    <property type="match status" value="1"/>
</dbReference>
<dbReference type="Proteomes" id="UP001318860">
    <property type="component" value="Unassembled WGS sequence"/>
</dbReference>
<dbReference type="SUPFAM" id="SSF53335">
    <property type="entry name" value="S-adenosyl-L-methionine-dependent methyltransferases"/>
    <property type="match status" value="1"/>
</dbReference>
<keyword evidence="2" id="KW-0808">Transferase</keyword>
<dbReference type="Gene3D" id="1.10.10.10">
    <property type="entry name" value="Winged helix-like DNA-binding domain superfamily/Winged helix DNA-binding domain"/>
    <property type="match status" value="1"/>
</dbReference>
<evidence type="ECO:0000313" key="8">
    <source>
        <dbReference type="Proteomes" id="UP001318860"/>
    </source>
</evidence>
<dbReference type="InterPro" id="IPR036388">
    <property type="entry name" value="WH-like_DNA-bd_sf"/>
</dbReference>
<dbReference type="PANTHER" id="PTHR11746">
    <property type="entry name" value="O-METHYLTRANSFERASE"/>
    <property type="match status" value="1"/>
</dbReference>
<dbReference type="Pfam" id="PF08100">
    <property type="entry name" value="Dimerisation"/>
    <property type="match status" value="1"/>
</dbReference>
<dbReference type="PIRSF" id="PIRSF005739">
    <property type="entry name" value="O-mtase"/>
    <property type="match status" value="1"/>
</dbReference>
<dbReference type="EMBL" id="JABTTQ020000013">
    <property type="protein sequence ID" value="KAK6142628.1"/>
    <property type="molecule type" value="Genomic_DNA"/>
</dbReference>
<keyword evidence="1" id="KW-0489">Methyltransferase</keyword>
<evidence type="ECO:0000256" key="2">
    <source>
        <dbReference type="ARBA" id="ARBA00022679"/>
    </source>
</evidence>
<dbReference type="InterPro" id="IPR012967">
    <property type="entry name" value="COMT_dimerisation"/>
</dbReference>
<evidence type="ECO:0000313" key="7">
    <source>
        <dbReference type="EMBL" id="KAK6142628.1"/>
    </source>
</evidence>
<evidence type="ECO:0000259" key="6">
    <source>
        <dbReference type="Pfam" id="PF08100"/>
    </source>
</evidence>
<dbReference type="InterPro" id="IPR001077">
    <property type="entry name" value="COMT_C"/>
</dbReference>
<comment type="similarity">
    <text evidence="4">Belongs to the class I-like SAM-binding methyltransferase superfamily. Cation-independent O-methyltransferase family. COMT subfamily.</text>
</comment>